<dbReference type="Proteomes" id="UP000095597">
    <property type="component" value="Unassembled WGS sequence"/>
</dbReference>
<dbReference type="NCBIfam" id="NF002325">
    <property type="entry name" value="PRK01278.1"/>
    <property type="match status" value="1"/>
</dbReference>
<dbReference type="Gene3D" id="3.40.640.10">
    <property type="entry name" value="Type I PLP-dependent aspartate aminotransferase-like (Major domain)"/>
    <property type="match status" value="1"/>
</dbReference>
<dbReference type="InterPro" id="IPR049704">
    <property type="entry name" value="Aminotrans_3_PPA_site"/>
</dbReference>
<keyword evidence="5" id="KW-0055">Arginine biosynthesis</keyword>
<dbReference type="InterPro" id="IPR004636">
    <property type="entry name" value="AcOrn/SuccOrn_fam"/>
</dbReference>
<organism evidence="6 7">
    <name type="scientific">Dorea longicatena</name>
    <dbReference type="NCBI Taxonomy" id="88431"/>
    <lineage>
        <taxon>Bacteria</taxon>
        <taxon>Bacillati</taxon>
        <taxon>Bacillota</taxon>
        <taxon>Clostridia</taxon>
        <taxon>Lachnospirales</taxon>
        <taxon>Lachnospiraceae</taxon>
        <taxon>Dorea</taxon>
    </lineage>
</organism>
<dbReference type="InterPro" id="IPR015422">
    <property type="entry name" value="PyrdxlP-dep_Trfase_small"/>
</dbReference>
<dbReference type="FunFam" id="3.40.640.10:FF:000004">
    <property type="entry name" value="Acetylornithine aminotransferase"/>
    <property type="match status" value="1"/>
</dbReference>
<proteinExistence type="inferred from homology"/>
<feature type="binding site" evidence="5">
    <location>
        <begin position="224"/>
        <end position="227"/>
    </location>
    <ligand>
        <name>pyridoxal 5'-phosphate</name>
        <dbReference type="ChEBI" id="CHEBI:597326"/>
    </ligand>
</feature>
<comment type="cofactor">
    <cofactor evidence="5">
        <name>pyridoxal 5'-phosphate</name>
        <dbReference type="ChEBI" id="CHEBI:597326"/>
    </cofactor>
    <text evidence="5">Binds 1 pyridoxal phosphate per subunit.</text>
</comment>
<dbReference type="Pfam" id="PF00202">
    <property type="entry name" value="Aminotran_3"/>
    <property type="match status" value="1"/>
</dbReference>
<evidence type="ECO:0000256" key="4">
    <source>
        <dbReference type="ARBA" id="ARBA00022898"/>
    </source>
</evidence>
<dbReference type="Gene3D" id="3.90.1150.10">
    <property type="entry name" value="Aspartate Aminotransferase, domain 1"/>
    <property type="match status" value="1"/>
</dbReference>
<dbReference type="GO" id="GO:0005737">
    <property type="term" value="C:cytoplasm"/>
    <property type="evidence" value="ECO:0007669"/>
    <property type="project" value="UniProtKB-SubCell"/>
</dbReference>
<feature type="binding site" evidence="5">
    <location>
        <position position="142"/>
    </location>
    <ligand>
        <name>N(2)-acetyl-L-ornithine</name>
        <dbReference type="ChEBI" id="CHEBI:57805"/>
    </ligand>
</feature>
<comment type="subunit">
    <text evidence="5">Homodimer.</text>
</comment>
<evidence type="ECO:0000313" key="6">
    <source>
        <dbReference type="EMBL" id="CUN14915.1"/>
    </source>
</evidence>
<keyword evidence="1 5" id="KW-0032">Aminotransferase</keyword>
<dbReference type="GO" id="GO:0042802">
    <property type="term" value="F:identical protein binding"/>
    <property type="evidence" value="ECO:0007669"/>
    <property type="project" value="TreeGrafter"/>
</dbReference>
<dbReference type="CDD" id="cd00610">
    <property type="entry name" value="OAT_like"/>
    <property type="match status" value="1"/>
</dbReference>
<dbReference type="EC" id="2.6.1.11" evidence="5"/>
<evidence type="ECO:0000313" key="7">
    <source>
        <dbReference type="Proteomes" id="UP000095597"/>
    </source>
</evidence>
<dbReference type="SUPFAM" id="SSF53383">
    <property type="entry name" value="PLP-dependent transferases"/>
    <property type="match status" value="1"/>
</dbReference>
<feature type="binding site" evidence="5">
    <location>
        <position position="139"/>
    </location>
    <ligand>
        <name>pyridoxal 5'-phosphate</name>
        <dbReference type="ChEBI" id="CHEBI:597326"/>
    </ligand>
</feature>
<sequence length="395" mass="43553">MNEYMNEYMKETNEALLHTYNQFPVVLDHGEGAYLYDTEGKKYLDFAAGYAVSSLGYGNQELNEALKAQIDKLFHTSNLYYNTVCGKAAEDLKRITGMDRIFFTNSGGEAVEGTLKAARKYAYKKGTGRYEFIAMKESFHGRSFGALSVTGHDPYRAPFEPLVPGVSFAEYNDLDSVKALVTDKTCAIILEPLQGEGGINLATEEFMKGIRKLCDEEGILMICDEVQCGMGRTGSMFTWQSYGIRPDIMSMAKAIGNGIPVGAFAMTEEIAKYSLEPGDHGTTYGGNPLACTAVSKTIEIFEKKNLVAHVQELGAYLTEKLEELKSECDCVKAVKGKGLMQGIQVTKPLSEITKEALKEGLLIIGAGNDVIRFVPPLIIEKEHVDEMIRILKKVL</sequence>
<feature type="modified residue" description="N6-(pyridoxal phosphate)lysine" evidence="5">
    <location>
        <position position="253"/>
    </location>
</feature>
<dbReference type="UniPathway" id="UPA00068">
    <property type="reaction ID" value="UER00109"/>
</dbReference>
<evidence type="ECO:0000256" key="1">
    <source>
        <dbReference type="ARBA" id="ARBA00022576"/>
    </source>
</evidence>
<keyword evidence="3 5" id="KW-0808">Transferase</keyword>
<dbReference type="GO" id="GO:0006526">
    <property type="term" value="P:L-arginine biosynthetic process"/>
    <property type="evidence" value="ECO:0007669"/>
    <property type="project" value="UniProtKB-UniRule"/>
</dbReference>
<keyword evidence="4 5" id="KW-0663">Pyridoxal phosphate</keyword>
<keyword evidence="5" id="KW-0963">Cytoplasm</keyword>
<dbReference type="InterPro" id="IPR050103">
    <property type="entry name" value="Class-III_PLP-dep_AT"/>
</dbReference>
<dbReference type="EMBL" id="CYXO01000013">
    <property type="protein sequence ID" value="CUN14915.1"/>
    <property type="molecule type" value="Genomic_DNA"/>
</dbReference>
<dbReference type="PROSITE" id="PS00600">
    <property type="entry name" value="AA_TRANSFER_CLASS_3"/>
    <property type="match status" value="1"/>
</dbReference>
<dbReference type="HAMAP" id="MF_01107">
    <property type="entry name" value="ArgD_aminotrans_3"/>
    <property type="match status" value="1"/>
</dbReference>
<name>A0A173ULK4_9FIRM</name>
<dbReference type="AlphaFoldDB" id="A0A173ULK4"/>
<comment type="similarity">
    <text evidence="5">Belongs to the class-III pyridoxal-phosphate-dependent aminotransferase family. ArgD subfamily.</text>
</comment>
<comment type="catalytic activity">
    <reaction evidence="5">
        <text>N(2)-acetyl-L-ornithine + 2-oxoglutarate = N-acetyl-L-glutamate 5-semialdehyde + L-glutamate</text>
        <dbReference type="Rhea" id="RHEA:18049"/>
        <dbReference type="ChEBI" id="CHEBI:16810"/>
        <dbReference type="ChEBI" id="CHEBI:29123"/>
        <dbReference type="ChEBI" id="CHEBI:29985"/>
        <dbReference type="ChEBI" id="CHEBI:57805"/>
        <dbReference type="EC" id="2.6.1.11"/>
    </reaction>
</comment>
<dbReference type="GO" id="GO:0030170">
    <property type="term" value="F:pyridoxal phosphate binding"/>
    <property type="evidence" value="ECO:0007669"/>
    <property type="project" value="InterPro"/>
</dbReference>
<gene>
    <name evidence="6" type="primary">argD_2</name>
    <name evidence="5" type="synonym">argD</name>
    <name evidence="6" type="ORF">ERS852573_02156</name>
</gene>
<dbReference type="PANTHER" id="PTHR11986:SF79">
    <property type="entry name" value="ACETYLORNITHINE AMINOTRANSFERASE, MITOCHONDRIAL"/>
    <property type="match status" value="1"/>
</dbReference>
<dbReference type="GO" id="GO:0003992">
    <property type="term" value="F:N2-acetyl-L-ornithine:2-oxoglutarate 5-aminotransferase activity"/>
    <property type="evidence" value="ECO:0007669"/>
    <property type="project" value="UniProtKB-UniRule"/>
</dbReference>
<comment type="miscellaneous">
    <text evidence="5">May also have succinyldiaminopimelate aminotransferase activity, thus carrying out the corresponding step in lysine biosynthesis.</text>
</comment>
<comment type="pathway">
    <text evidence="5">Amino-acid biosynthesis; L-arginine biosynthesis; N(2)-acetyl-L-ornithine from L-glutamate: step 4/4.</text>
</comment>
<evidence type="ECO:0000256" key="2">
    <source>
        <dbReference type="ARBA" id="ARBA00022605"/>
    </source>
</evidence>
<keyword evidence="2 5" id="KW-0028">Amino-acid biosynthesis</keyword>
<accession>A0A173ULK4</accession>
<dbReference type="PANTHER" id="PTHR11986">
    <property type="entry name" value="AMINOTRANSFERASE CLASS III"/>
    <property type="match status" value="1"/>
</dbReference>
<comment type="subcellular location">
    <subcellularLocation>
        <location evidence="5">Cytoplasm</location>
    </subcellularLocation>
</comment>
<feature type="binding site" evidence="5">
    <location>
        <position position="283"/>
    </location>
    <ligand>
        <name>pyridoxal 5'-phosphate</name>
        <dbReference type="ChEBI" id="CHEBI:597326"/>
    </ligand>
</feature>
<evidence type="ECO:0000256" key="3">
    <source>
        <dbReference type="ARBA" id="ARBA00022679"/>
    </source>
</evidence>
<feature type="binding site" evidence="5">
    <location>
        <position position="282"/>
    </location>
    <ligand>
        <name>N(2)-acetyl-L-ornithine</name>
        <dbReference type="ChEBI" id="CHEBI:57805"/>
    </ligand>
</feature>
<comment type="caution">
    <text evidence="5">Lacks conserved residue(s) required for the propagation of feature annotation.</text>
</comment>
<dbReference type="PIRSF" id="PIRSF000521">
    <property type="entry name" value="Transaminase_4ab_Lys_Orn"/>
    <property type="match status" value="1"/>
</dbReference>
<dbReference type="NCBIfam" id="TIGR00707">
    <property type="entry name" value="argD"/>
    <property type="match status" value="1"/>
</dbReference>
<dbReference type="InterPro" id="IPR015421">
    <property type="entry name" value="PyrdxlP-dep_Trfase_major"/>
</dbReference>
<dbReference type="InterPro" id="IPR015424">
    <property type="entry name" value="PyrdxlP-dep_Trfase"/>
</dbReference>
<protein>
    <recommendedName>
        <fullName evidence="5">Acetylornithine aminotransferase</fullName>
        <shortName evidence="5">ACOAT</shortName>
        <ecNumber evidence="5">2.6.1.11</ecNumber>
    </recommendedName>
</protein>
<reference evidence="6 7" key="1">
    <citation type="submission" date="2015-09" db="EMBL/GenBank/DDBJ databases">
        <authorList>
            <consortium name="Pathogen Informatics"/>
        </authorList>
    </citation>
    <scope>NUCLEOTIDE SEQUENCE [LARGE SCALE GENOMIC DNA]</scope>
    <source>
        <strain evidence="6 7">2789STDY5834961</strain>
    </source>
</reference>
<dbReference type="InterPro" id="IPR005814">
    <property type="entry name" value="Aminotrans_3"/>
</dbReference>
<evidence type="ECO:0000256" key="5">
    <source>
        <dbReference type="HAMAP-Rule" id="MF_01107"/>
    </source>
</evidence>